<evidence type="ECO:0000313" key="1">
    <source>
        <dbReference type="EMBL" id="CAL1687700.1"/>
    </source>
</evidence>
<reference evidence="1" key="1">
    <citation type="submission" date="2024-04" db="EMBL/GenBank/DDBJ databases">
        <authorList>
            <consortium name="Molecular Ecology Group"/>
        </authorList>
    </citation>
    <scope>NUCLEOTIDE SEQUENCE</scope>
</reference>
<organism evidence="1 2">
    <name type="scientific">Lasius platythorax</name>
    <dbReference type="NCBI Taxonomy" id="488582"/>
    <lineage>
        <taxon>Eukaryota</taxon>
        <taxon>Metazoa</taxon>
        <taxon>Ecdysozoa</taxon>
        <taxon>Arthropoda</taxon>
        <taxon>Hexapoda</taxon>
        <taxon>Insecta</taxon>
        <taxon>Pterygota</taxon>
        <taxon>Neoptera</taxon>
        <taxon>Endopterygota</taxon>
        <taxon>Hymenoptera</taxon>
        <taxon>Apocrita</taxon>
        <taxon>Aculeata</taxon>
        <taxon>Formicoidea</taxon>
        <taxon>Formicidae</taxon>
        <taxon>Formicinae</taxon>
        <taxon>Lasius</taxon>
        <taxon>Lasius</taxon>
    </lineage>
</organism>
<dbReference type="Proteomes" id="UP001497644">
    <property type="component" value="Chromosome 8"/>
</dbReference>
<protein>
    <submittedName>
        <fullName evidence="1">Uncharacterized protein</fullName>
    </submittedName>
</protein>
<proteinExistence type="predicted"/>
<evidence type="ECO:0000313" key="2">
    <source>
        <dbReference type="Proteomes" id="UP001497644"/>
    </source>
</evidence>
<keyword evidence="2" id="KW-1185">Reference proteome</keyword>
<accession>A0AAV2P7W5</accession>
<name>A0AAV2P7W5_9HYME</name>
<dbReference type="EMBL" id="OZ034831">
    <property type="protein sequence ID" value="CAL1687700.1"/>
    <property type="molecule type" value="Genomic_DNA"/>
</dbReference>
<gene>
    <name evidence="1" type="ORF">LPLAT_LOCUS12931</name>
</gene>
<sequence length="69" mass="7695">MTVSCTEMSSEFSDVPLDGENSKFYADLYHLALENVGIKNRLLMKNVSFKLASIITELLGYTNVINMSS</sequence>
<dbReference type="AlphaFoldDB" id="A0AAV2P7W5"/>